<evidence type="ECO:0000313" key="8">
    <source>
        <dbReference type="Proteomes" id="UP000005408"/>
    </source>
</evidence>
<dbReference type="AlphaFoldDB" id="A0A8W8JWE5"/>
<evidence type="ECO:0000313" key="7">
    <source>
        <dbReference type="EnsemblMetazoa" id="G21117.3:cds"/>
    </source>
</evidence>
<dbReference type="GO" id="GO:0006457">
    <property type="term" value="P:protein folding"/>
    <property type="evidence" value="ECO:0007669"/>
    <property type="project" value="InterPro"/>
</dbReference>
<accession>A0A8W8JWE5</accession>
<proteinExistence type="inferred from homology"/>
<feature type="coiled-coil region" evidence="5">
    <location>
        <begin position="86"/>
        <end position="120"/>
    </location>
</feature>
<dbReference type="SMART" id="SM00028">
    <property type="entry name" value="TPR"/>
    <property type="match status" value="3"/>
</dbReference>
<dbReference type="SUPFAM" id="SSF48452">
    <property type="entry name" value="TPR-like"/>
    <property type="match status" value="1"/>
</dbReference>
<keyword evidence="5" id="KW-0175">Coiled coil</keyword>
<dbReference type="GO" id="GO:0051082">
    <property type="term" value="F:unfolded protein binding"/>
    <property type="evidence" value="ECO:0007669"/>
    <property type="project" value="InterPro"/>
</dbReference>
<sequence>MANSMKDSDPDTQVTYDDQQKINQFARNNAKLQDLKDELENKKKELQNLEDACDEMLMVEDESLVPYPFFNTRMQLKWNLGVDSANEMLEKAKENTMEEMKGLEQQCEAIQTLLQDLKVKLSSAGSNHWKLSADEGRVIPGDHSDGDTDDLMNILTNKVVENGEWRVLEKKEHCDQHRSKECLKVETQKKKKELSCGKPVNHTQYDHLRGIANRNEHGHIPEPEVALIFKKKGSKNSHVDINELEEKLKKMKKDDPNSAHVYNQIGNFWRIKGNTQNSIECFRKALSISPNNPEVLLNMARVLFNLQYLDDAIFLTRRSLVMQTSTQNTWLQHFTLGEILKAYGHYQEAALHFTHALDLNPGFQPAKAHLREMEGTPSPTVTQYTLFIILFLVLGVIFGVITSIEASFDDPGEVKTQRHFNRAMAMRSIKLGINPKLIRMRKMNY</sequence>
<dbReference type="Pfam" id="PF01920">
    <property type="entry name" value="Prefoldin_2"/>
    <property type="match status" value="1"/>
</dbReference>
<dbReference type="CDD" id="cd23165">
    <property type="entry name" value="Prefoldin_4"/>
    <property type="match status" value="1"/>
</dbReference>
<evidence type="ECO:0000256" key="5">
    <source>
        <dbReference type="SAM" id="Coils"/>
    </source>
</evidence>
<feature type="coiled-coil region" evidence="5">
    <location>
        <begin position="22"/>
        <end position="59"/>
    </location>
</feature>
<keyword evidence="3 4" id="KW-0802">TPR repeat</keyword>
<dbReference type="PANTHER" id="PTHR16091">
    <property type="entry name" value="TTC17 PROTEIN"/>
    <property type="match status" value="1"/>
</dbReference>
<keyword evidence="6" id="KW-1133">Transmembrane helix</keyword>
<evidence type="ECO:0000256" key="3">
    <source>
        <dbReference type="ARBA" id="ARBA00022803"/>
    </source>
</evidence>
<dbReference type="Proteomes" id="UP000005408">
    <property type="component" value="Unassembled WGS sequence"/>
</dbReference>
<keyword evidence="2" id="KW-0677">Repeat</keyword>
<dbReference type="InterPro" id="IPR052630">
    <property type="entry name" value="TTC17"/>
</dbReference>
<feature type="repeat" description="TPR" evidence="4">
    <location>
        <begin position="259"/>
        <end position="292"/>
    </location>
</feature>
<feature type="repeat" description="TPR" evidence="4">
    <location>
        <begin position="330"/>
        <end position="363"/>
    </location>
</feature>
<keyword evidence="6" id="KW-0472">Membrane</keyword>
<dbReference type="Pfam" id="PF07719">
    <property type="entry name" value="TPR_2"/>
    <property type="match status" value="1"/>
</dbReference>
<evidence type="ECO:0000256" key="2">
    <source>
        <dbReference type="ARBA" id="ARBA00022737"/>
    </source>
</evidence>
<protein>
    <recommendedName>
        <fullName evidence="9">Tetratricopeptide repeat protein 17</fullName>
    </recommendedName>
</protein>
<dbReference type="Gene3D" id="1.25.40.10">
    <property type="entry name" value="Tetratricopeptide repeat domain"/>
    <property type="match status" value="1"/>
</dbReference>
<evidence type="ECO:0000256" key="6">
    <source>
        <dbReference type="SAM" id="Phobius"/>
    </source>
</evidence>
<dbReference type="PROSITE" id="PS50005">
    <property type="entry name" value="TPR"/>
    <property type="match status" value="2"/>
</dbReference>
<keyword evidence="6" id="KW-0812">Transmembrane</keyword>
<keyword evidence="8" id="KW-1185">Reference proteome</keyword>
<organism evidence="7 8">
    <name type="scientific">Magallana gigas</name>
    <name type="common">Pacific oyster</name>
    <name type="synonym">Crassostrea gigas</name>
    <dbReference type="NCBI Taxonomy" id="29159"/>
    <lineage>
        <taxon>Eukaryota</taxon>
        <taxon>Metazoa</taxon>
        <taxon>Spiralia</taxon>
        <taxon>Lophotrochozoa</taxon>
        <taxon>Mollusca</taxon>
        <taxon>Bivalvia</taxon>
        <taxon>Autobranchia</taxon>
        <taxon>Pteriomorphia</taxon>
        <taxon>Ostreida</taxon>
        <taxon>Ostreoidea</taxon>
        <taxon>Ostreidae</taxon>
        <taxon>Magallana</taxon>
    </lineage>
</organism>
<dbReference type="InterPro" id="IPR011990">
    <property type="entry name" value="TPR-like_helical_dom_sf"/>
</dbReference>
<feature type="transmembrane region" description="Helical" evidence="6">
    <location>
        <begin position="384"/>
        <end position="408"/>
    </location>
</feature>
<dbReference type="InterPro" id="IPR019734">
    <property type="entry name" value="TPR_rpt"/>
</dbReference>
<dbReference type="GO" id="GO:0005737">
    <property type="term" value="C:cytoplasm"/>
    <property type="evidence" value="ECO:0007669"/>
    <property type="project" value="TreeGrafter"/>
</dbReference>
<dbReference type="InterPro" id="IPR002777">
    <property type="entry name" value="PFD_beta-like"/>
</dbReference>
<evidence type="ECO:0000256" key="1">
    <source>
        <dbReference type="ARBA" id="ARBA00008045"/>
    </source>
</evidence>
<evidence type="ECO:0000256" key="4">
    <source>
        <dbReference type="PROSITE-ProRule" id="PRU00339"/>
    </source>
</evidence>
<reference evidence="7" key="1">
    <citation type="submission" date="2022-08" db="UniProtKB">
        <authorList>
            <consortium name="EnsemblMetazoa"/>
        </authorList>
    </citation>
    <scope>IDENTIFICATION</scope>
    <source>
        <strain evidence="7">05x7-T-G4-1.051#20</strain>
    </source>
</reference>
<comment type="similarity">
    <text evidence="1">Belongs to the prefoldin subunit beta family.</text>
</comment>
<dbReference type="Pfam" id="PF13181">
    <property type="entry name" value="TPR_8"/>
    <property type="match status" value="1"/>
</dbReference>
<name>A0A8W8JWE5_MAGGI</name>
<dbReference type="GO" id="GO:0016272">
    <property type="term" value="C:prefoldin complex"/>
    <property type="evidence" value="ECO:0007669"/>
    <property type="project" value="InterPro"/>
</dbReference>
<dbReference type="EnsemblMetazoa" id="G21117.3">
    <property type="protein sequence ID" value="G21117.3:cds"/>
    <property type="gene ID" value="G21117"/>
</dbReference>
<dbReference type="GO" id="GO:0030041">
    <property type="term" value="P:actin filament polymerization"/>
    <property type="evidence" value="ECO:0007669"/>
    <property type="project" value="TreeGrafter"/>
</dbReference>
<evidence type="ECO:0008006" key="9">
    <source>
        <dbReference type="Google" id="ProtNLM"/>
    </source>
</evidence>
<dbReference type="PANTHER" id="PTHR16091:SF3">
    <property type="entry name" value="TETRATRICOPEPTIDE REPEAT PROTEIN 17"/>
    <property type="match status" value="1"/>
</dbReference>
<dbReference type="GO" id="GO:0015629">
    <property type="term" value="C:actin cytoskeleton"/>
    <property type="evidence" value="ECO:0007669"/>
    <property type="project" value="TreeGrafter"/>
</dbReference>
<dbReference type="InterPro" id="IPR013105">
    <property type="entry name" value="TPR_2"/>
</dbReference>